<reference evidence="14 15" key="1">
    <citation type="submission" date="2018-02" db="EMBL/GenBank/DDBJ databases">
        <title>The genomes of Aspergillus section Nigri reveals drivers in fungal speciation.</title>
        <authorList>
            <consortium name="DOE Joint Genome Institute"/>
            <person name="Vesth T.C."/>
            <person name="Nybo J."/>
            <person name="Theobald S."/>
            <person name="Brandl J."/>
            <person name="Frisvad J.C."/>
            <person name="Nielsen K.F."/>
            <person name="Lyhne E.K."/>
            <person name="Kogle M.E."/>
            <person name="Kuo A."/>
            <person name="Riley R."/>
            <person name="Clum A."/>
            <person name="Nolan M."/>
            <person name="Lipzen A."/>
            <person name="Salamov A."/>
            <person name="Henrissat B."/>
            <person name="Wiebenga A."/>
            <person name="De vries R.P."/>
            <person name="Grigoriev I.V."/>
            <person name="Mortensen U.H."/>
            <person name="Andersen M.R."/>
            <person name="Baker S.E."/>
        </authorList>
    </citation>
    <scope>NUCLEOTIDE SEQUENCE [LARGE SCALE GENOMIC DNA]</scope>
    <source>
        <strain evidence="14 15">CBS 121057</strain>
    </source>
</reference>
<proteinExistence type="inferred from homology"/>
<comment type="function">
    <text evidence="9">Catalyzes the hydrolytic deamination of guanine, producing xanthine and ammonia.</text>
</comment>
<dbReference type="VEuPathDB" id="FungiDB:BO78DRAFT_357436"/>
<dbReference type="PANTHER" id="PTHR11271:SF6">
    <property type="entry name" value="GUANINE DEAMINASE"/>
    <property type="match status" value="1"/>
</dbReference>
<evidence type="ECO:0000256" key="10">
    <source>
        <dbReference type="ARBA" id="ARBA00069860"/>
    </source>
</evidence>
<dbReference type="STRING" id="1448318.A0A319ENX6"/>
<dbReference type="InterPro" id="IPR006680">
    <property type="entry name" value="Amidohydro-rel"/>
</dbReference>
<comment type="similarity">
    <text evidence="3">Belongs to the metallo-dependent hydrolases superfamily. ATZ/TRZ family.</text>
</comment>
<organism evidence="14 15">
    <name type="scientific">Aspergillus sclerotiicarbonarius (strain CBS 121057 / IBT 28362)</name>
    <dbReference type="NCBI Taxonomy" id="1448318"/>
    <lineage>
        <taxon>Eukaryota</taxon>
        <taxon>Fungi</taxon>
        <taxon>Dikarya</taxon>
        <taxon>Ascomycota</taxon>
        <taxon>Pezizomycotina</taxon>
        <taxon>Eurotiomycetes</taxon>
        <taxon>Eurotiomycetidae</taxon>
        <taxon>Eurotiales</taxon>
        <taxon>Aspergillaceae</taxon>
        <taxon>Aspergillus</taxon>
        <taxon>Aspergillus subgen. Circumdati</taxon>
    </lineage>
</organism>
<dbReference type="OrthoDB" id="194468at2759"/>
<evidence type="ECO:0000256" key="4">
    <source>
        <dbReference type="ARBA" id="ARBA00012781"/>
    </source>
</evidence>
<dbReference type="InterPro" id="IPR032466">
    <property type="entry name" value="Metal_Hydrolase"/>
</dbReference>
<keyword evidence="15" id="KW-1185">Reference proteome</keyword>
<evidence type="ECO:0000256" key="7">
    <source>
        <dbReference type="ARBA" id="ARBA00022833"/>
    </source>
</evidence>
<keyword evidence="7" id="KW-0862">Zinc</keyword>
<dbReference type="SUPFAM" id="SSF51556">
    <property type="entry name" value="Metallo-dependent hydrolases"/>
    <property type="match status" value="1"/>
</dbReference>
<gene>
    <name evidence="14" type="ORF">BO78DRAFT_357436</name>
</gene>
<dbReference type="AlphaFoldDB" id="A0A319ENX6"/>
<dbReference type="EC" id="3.5.4.3" evidence="4"/>
<dbReference type="Pfam" id="PF01979">
    <property type="entry name" value="Amidohydro_1"/>
    <property type="match status" value="1"/>
</dbReference>
<dbReference type="Gene3D" id="3.20.20.140">
    <property type="entry name" value="Metal-dependent hydrolases"/>
    <property type="match status" value="1"/>
</dbReference>
<comment type="catalytic activity">
    <reaction evidence="8">
        <text>guanine + H2O + H(+) = xanthine + NH4(+)</text>
        <dbReference type="Rhea" id="RHEA:14665"/>
        <dbReference type="ChEBI" id="CHEBI:15377"/>
        <dbReference type="ChEBI" id="CHEBI:15378"/>
        <dbReference type="ChEBI" id="CHEBI:16235"/>
        <dbReference type="ChEBI" id="CHEBI:17712"/>
        <dbReference type="ChEBI" id="CHEBI:28938"/>
        <dbReference type="EC" id="3.5.4.3"/>
    </reaction>
</comment>
<dbReference type="EMBL" id="KZ826316">
    <property type="protein sequence ID" value="PYI12006.1"/>
    <property type="molecule type" value="Genomic_DNA"/>
</dbReference>
<sequence length="553" mass="60073">MSPAYTIFVGTFIQLPRTKTGADHQLSITRGALWVSTTDGQIKGFDWSIANDKDLKALLKTKGWTVVNDPNTKSKSGVKVTLVVAREDQNEFFFPGFIDTHIHAPQYPNSGLFGSSGLLSWLKTYTFPMEKSFGSTKLPSIPPPQAYRVYNQVIARTLANGTTCASYFATIHVPATNLLATLCHTRGQRALIGRVCMDNPDQCPDDYRDPSASDSISATEATIAHIRSIDPSASLLHPIITPRFAPSCTPPALAQLAHLAASTSPPMHIQTHLSENIDECALVHSLFPQSKDYTSVYDHFNLLTPRTILAHCVHLSDDERTMIASRKSKLSHCPASNSALGSGICQVRKALDAGITVGLGTDVSGGYSPSVLETVRQACLVSRLLPQFSTSPSTTPTDNDPSDDDDDDDDDDGSIPREILSVEEALYLATRGGAAVVDMAEQIGGFDLNMSWDAQMIKLGKFSPAGRWGERGGVDSAVDVFGDESWTEKVHKWVWNGDDRNVRMVWVNGQLVHELVPEGEGSSGKAWRRLVWGVVGVGVVAWVVGRRLKGGRV</sequence>
<feature type="domain" description="Amidohydrolase-related" evidence="13">
    <location>
        <begin position="94"/>
        <end position="385"/>
    </location>
</feature>
<evidence type="ECO:0000256" key="6">
    <source>
        <dbReference type="ARBA" id="ARBA00022801"/>
    </source>
</evidence>
<evidence type="ECO:0000313" key="14">
    <source>
        <dbReference type="EMBL" id="PYI12006.1"/>
    </source>
</evidence>
<evidence type="ECO:0000256" key="5">
    <source>
        <dbReference type="ARBA" id="ARBA00022723"/>
    </source>
</evidence>
<dbReference type="InterPro" id="IPR051607">
    <property type="entry name" value="Metallo-dep_hydrolases"/>
</dbReference>
<name>A0A319ENX6_ASPSB</name>
<evidence type="ECO:0000256" key="9">
    <source>
        <dbReference type="ARBA" id="ARBA00056079"/>
    </source>
</evidence>
<dbReference type="SUPFAM" id="SSF51338">
    <property type="entry name" value="Composite domain of metallo-dependent hydrolases"/>
    <property type="match status" value="1"/>
</dbReference>
<feature type="region of interest" description="Disordered" evidence="12">
    <location>
        <begin position="387"/>
        <end position="415"/>
    </location>
</feature>
<dbReference type="Proteomes" id="UP000248423">
    <property type="component" value="Unassembled WGS sequence"/>
</dbReference>
<keyword evidence="6 14" id="KW-0378">Hydrolase</keyword>
<dbReference type="GO" id="GO:0005829">
    <property type="term" value="C:cytosol"/>
    <property type="evidence" value="ECO:0007669"/>
    <property type="project" value="TreeGrafter"/>
</dbReference>
<evidence type="ECO:0000313" key="15">
    <source>
        <dbReference type="Proteomes" id="UP000248423"/>
    </source>
</evidence>
<evidence type="ECO:0000259" key="13">
    <source>
        <dbReference type="Pfam" id="PF01979"/>
    </source>
</evidence>
<evidence type="ECO:0000256" key="12">
    <source>
        <dbReference type="SAM" id="MobiDB-lite"/>
    </source>
</evidence>
<keyword evidence="5" id="KW-0479">Metal-binding</keyword>
<dbReference type="FunFam" id="3.20.20.140:FF:000022">
    <property type="entry name" value="Guanine deaminase"/>
    <property type="match status" value="1"/>
</dbReference>
<dbReference type="GO" id="GO:0046098">
    <property type="term" value="P:guanine metabolic process"/>
    <property type="evidence" value="ECO:0007669"/>
    <property type="project" value="TreeGrafter"/>
</dbReference>
<evidence type="ECO:0000256" key="1">
    <source>
        <dbReference type="ARBA" id="ARBA00001947"/>
    </source>
</evidence>
<dbReference type="Gene3D" id="2.30.40.10">
    <property type="entry name" value="Urease, subunit C, domain 1"/>
    <property type="match status" value="1"/>
</dbReference>
<accession>A0A319ENX6</accession>
<comment type="cofactor">
    <cofactor evidence="1">
        <name>Zn(2+)</name>
        <dbReference type="ChEBI" id="CHEBI:29105"/>
    </cofactor>
</comment>
<protein>
    <recommendedName>
        <fullName evidence="10">Probable guanine deaminase</fullName>
        <ecNumber evidence="4">3.5.4.3</ecNumber>
    </recommendedName>
    <alternativeName>
        <fullName evidence="11">Guanine aminohydrolase</fullName>
    </alternativeName>
</protein>
<dbReference type="InterPro" id="IPR011059">
    <property type="entry name" value="Metal-dep_hydrolase_composite"/>
</dbReference>
<dbReference type="PANTHER" id="PTHR11271">
    <property type="entry name" value="GUANINE DEAMINASE"/>
    <property type="match status" value="1"/>
</dbReference>
<dbReference type="GO" id="GO:0008892">
    <property type="term" value="F:guanine deaminase activity"/>
    <property type="evidence" value="ECO:0007669"/>
    <property type="project" value="UniProtKB-EC"/>
</dbReference>
<feature type="compositionally biased region" description="Low complexity" evidence="12">
    <location>
        <begin position="389"/>
        <end position="399"/>
    </location>
</feature>
<evidence type="ECO:0000256" key="8">
    <source>
        <dbReference type="ARBA" id="ARBA00051148"/>
    </source>
</evidence>
<evidence type="ECO:0000256" key="11">
    <source>
        <dbReference type="ARBA" id="ARBA00083147"/>
    </source>
</evidence>
<dbReference type="GO" id="GO:0008270">
    <property type="term" value="F:zinc ion binding"/>
    <property type="evidence" value="ECO:0007669"/>
    <property type="project" value="TreeGrafter"/>
</dbReference>
<comment type="pathway">
    <text evidence="2">Purine metabolism; guanine degradation; xanthine from guanine: step 1/1.</text>
</comment>
<evidence type="ECO:0000256" key="2">
    <source>
        <dbReference type="ARBA" id="ARBA00004984"/>
    </source>
</evidence>
<evidence type="ECO:0000256" key="3">
    <source>
        <dbReference type="ARBA" id="ARBA00006745"/>
    </source>
</evidence>
<feature type="compositionally biased region" description="Acidic residues" evidence="12">
    <location>
        <begin position="400"/>
        <end position="413"/>
    </location>
</feature>